<proteinExistence type="predicted"/>
<dbReference type="EMBL" id="MU394303">
    <property type="protein sequence ID" value="KAI6088083.1"/>
    <property type="molecule type" value="Genomic_DNA"/>
</dbReference>
<dbReference type="Proteomes" id="UP001497680">
    <property type="component" value="Unassembled WGS sequence"/>
</dbReference>
<reference evidence="1 2" key="1">
    <citation type="journal article" date="2022" name="New Phytol.">
        <title>Ecological generalism drives hyperdiversity of secondary metabolite gene clusters in xylarialean endophytes.</title>
        <authorList>
            <person name="Franco M.E.E."/>
            <person name="Wisecaver J.H."/>
            <person name="Arnold A.E."/>
            <person name="Ju Y.M."/>
            <person name="Slot J.C."/>
            <person name="Ahrendt S."/>
            <person name="Moore L.P."/>
            <person name="Eastman K.E."/>
            <person name="Scott K."/>
            <person name="Konkel Z."/>
            <person name="Mondo S.J."/>
            <person name="Kuo A."/>
            <person name="Hayes R.D."/>
            <person name="Haridas S."/>
            <person name="Andreopoulos B."/>
            <person name="Riley R."/>
            <person name="LaButti K."/>
            <person name="Pangilinan J."/>
            <person name="Lipzen A."/>
            <person name="Amirebrahimi M."/>
            <person name="Yan J."/>
            <person name="Adam C."/>
            <person name="Keymanesh K."/>
            <person name="Ng V."/>
            <person name="Louie K."/>
            <person name="Northen T."/>
            <person name="Drula E."/>
            <person name="Henrissat B."/>
            <person name="Hsieh H.M."/>
            <person name="Youens-Clark K."/>
            <person name="Lutzoni F."/>
            <person name="Miadlikowska J."/>
            <person name="Eastwood D.C."/>
            <person name="Hamelin R.C."/>
            <person name="Grigoriev I.V."/>
            <person name="U'Ren J.M."/>
        </authorList>
    </citation>
    <scope>NUCLEOTIDE SEQUENCE [LARGE SCALE GENOMIC DNA]</scope>
    <source>
        <strain evidence="1 2">ER1909</strain>
    </source>
</reference>
<protein>
    <submittedName>
        <fullName evidence="1">Bromodomain-containing protein</fullName>
    </submittedName>
</protein>
<evidence type="ECO:0000313" key="2">
    <source>
        <dbReference type="Proteomes" id="UP001497680"/>
    </source>
</evidence>
<name>A0ACC0D602_9PEZI</name>
<sequence>MESKRKASGVNGVDSGNDPNDRAAKRRKLQEEFGDLSKGETAESTTAYGLNILESIRATTDKNGRPVSPYFEKLPARSENPDYYKKIRLPLSLESIERKLKNHDYSKLSTLESDFKRLVSNAKEINERSSVAFGDAERVRKAVSNLMVKYNPAYKSGNYQAVATPLPPTPEPDDVEEDEDAEGEEEEKEKEEKYTSPQDAESPPKDDVPEVAAEEDAEGEGDENGEDDVEDEEDEDEEEEDDEDEEDEDGEPDPAVKRRRPGRPPKNPVAHARKVAARGPTPGKADTHYENVSYKGLTFQQAQEKIMEELIRRKDDTGELAYFDPFIYLPPKSLKDYYEIIAEPLSLKALQKQVRGQHGRGGATYVSDFKSWAAFEDQASLIWKNAYHYNEDGSDISLMAQELEDIFREEIKLAKLHVPEPPQPKIKLKVPPNAETPAHPKKITIHVGGKTSATGSPAPVTGQSVEGDMVRNSTPMNRNPFSGSTATSINLTQLEKARSMSASAGPPSPSAAVGLAKPEETFRPSPAFTNHQQFAPPVMAPSTIVPNGIVPPPIPAPRLSAADILEAQKYRPRPIKESEALIPRLLIMSHPSLQLENRMAITMNASPTENQQELIFQAPASHFRLQLKPQVAAFLEAQQREWKLNVMHDSVRLYPSSVPFDRRNEPVFDATLRYGINRLEVTIVAALPRGEKAPNGLSMELERFVIHFNLLRHS</sequence>
<comment type="caution">
    <text evidence="1">The sequence shown here is derived from an EMBL/GenBank/DDBJ whole genome shotgun (WGS) entry which is preliminary data.</text>
</comment>
<evidence type="ECO:0000313" key="1">
    <source>
        <dbReference type="EMBL" id="KAI6088083.1"/>
    </source>
</evidence>
<gene>
    <name evidence="1" type="ORF">F4821DRAFT_234519</name>
</gene>
<accession>A0ACC0D602</accession>
<organism evidence="1 2">
    <name type="scientific">Hypoxylon rubiginosum</name>
    <dbReference type="NCBI Taxonomy" id="110542"/>
    <lineage>
        <taxon>Eukaryota</taxon>
        <taxon>Fungi</taxon>
        <taxon>Dikarya</taxon>
        <taxon>Ascomycota</taxon>
        <taxon>Pezizomycotina</taxon>
        <taxon>Sordariomycetes</taxon>
        <taxon>Xylariomycetidae</taxon>
        <taxon>Xylariales</taxon>
        <taxon>Hypoxylaceae</taxon>
        <taxon>Hypoxylon</taxon>
    </lineage>
</organism>
<keyword evidence="2" id="KW-1185">Reference proteome</keyword>